<organism evidence="6 7">
    <name type="scientific">Parablautia intestinalis</name>
    <dbReference type="NCBI Taxonomy" id="2320100"/>
    <lineage>
        <taxon>Bacteria</taxon>
        <taxon>Bacillati</taxon>
        <taxon>Bacillota</taxon>
        <taxon>Clostridia</taxon>
        <taxon>Lachnospirales</taxon>
        <taxon>Lachnospiraceae</taxon>
        <taxon>Parablautia</taxon>
    </lineage>
</organism>
<comment type="similarity">
    <text evidence="2">Belongs to the bacterial solute-binding protein 2 family.</text>
</comment>
<dbReference type="GO" id="GO:0030246">
    <property type="term" value="F:carbohydrate binding"/>
    <property type="evidence" value="ECO:0007669"/>
    <property type="project" value="UniProtKB-ARBA"/>
</dbReference>
<feature type="transmembrane region" description="Helical" evidence="4">
    <location>
        <begin position="20"/>
        <end position="42"/>
    </location>
</feature>
<dbReference type="EMBL" id="RAYQ01000014">
    <property type="protein sequence ID" value="RKI90497.1"/>
    <property type="molecule type" value="Genomic_DNA"/>
</dbReference>
<dbReference type="Proteomes" id="UP000280696">
    <property type="component" value="Unassembled WGS sequence"/>
</dbReference>
<dbReference type="InterPro" id="IPR025997">
    <property type="entry name" value="SBP_2_dom"/>
</dbReference>
<reference evidence="6 7" key="1">
    <citation type="submission" date="2018-09" db="EMBL/GenBank/DDBJ databases">
        <title>Murine metabolic-syndrome-specific gut microbial biobank.</title>
        <authorList>
            <person name="Liu C."/>
        </authorList>
    </citation>
    <scope>NUCLEOTIDE SEQUENCE [LARGE SCALE GENOMIC DNA]</scope>
    <source>
        <strain evidence="6 7">0.1xD8-82</strain>
    </source>
</reference>
<dbReference type="SUPFAM" id="SSF53822">
    <property type="entry name" value="Periplasmic binding protein-like I"/>
    <property type="match status" value="1"/>
</dbReference>
<keyword evidence="3" id="KW-0732">Signal</keyword>
<evidence type="ECO:0000313" key="6">
    <source>
        <dbReference type="EMBL" id="RKI90497.1"/>
    </source>
</evidence>
<comment type="subcellular location">
    <subcellularLocation>
        <location evidence="1">Cell envelope</location>
    </subcellularLocation>
</comment>
<proteinExistence type="inferred from homology"/>
<evidence type="ECO:0000256" key="3">
    <source>
        <dbReference type="ARBA" id="ARBA00022729"/>
    </source>
</evidence>
<accession>A0A3A9AGH5</accession>
<keyword evidence="4" id="KW-0472">Membrane</keyword>
<dbReference type="PANTHER" id="PTHR46847">
    <property type="entry name" value="D-ALLOSE-BINDING PERIPLASMIC PROTEIN-RELATED"/>
    <property type="match status" value="1"/>
</dbReference>
<comment type="caution">
    <text evidence="6">The sequence shown here is derived from an EMBL/GenBank/DDBJ whole genome shotgun (WGS) entry which is preliminary data.</text>
</comment>
<sequence length="337" mass="38061">MRKPWKRSKSKGMIGKKGKLLLFCYMIFLVVLFLMCSTDLIIREPEQEVYQIAVIIEDASDNNYSNFRKGMDQAAVELNADVRFITLYEKLEPDQQIEFIMREQQDGADALIVAPVDEQKLFDALSQKQITVPTVLLGSGLAGEEIIGSISSDYKKMGQELTSQMLRQMPQDAEVIILSEQKKRSMAGEDFRLGITQELGRNGCAYQTIYCSENIYLKESLQKAMDSGKRHIVILTESPEILTQTAAAAAEDSNFMESICGIYGRGSTTAILNYLDRGFITGTCAVDEFGMGYYSVCMAVKELEGLEGGKALRMDYQYIEKEDLRKKEYEKMLFPIE</sequence>
<protein>
    <recommendedName>
        <fullName evidence="5">Periplasmic binding protein domain-containing protein</fullName>
    </recommendedName>
</protein>
<feature type="domain" description="Periplasmic binding protein" evidence="5">
    <location>
        <begin position="52"/>
        <end position="305"/>
    </location>
</feature>
<dbReference type="GO" id="GO:0030313">
    <property type="term" value="C:cell envelope"/>
    <property type="evidence" value="ECO:0007669"/>
    <property type="project" value="UniProtKB-SubCell"/>
</dbReference>
<dbReference type="InterPro" id="IPR028082">
    <property type="entry name" value="Peripla_BP_I"/>
</dbReference>
<name>A0A3A9AGH5_9FIRM</name>
<evidence type="ECO:0000259" key="5">
    <source>
        <dbReference type="Pfam" id="PF13407"/>
    </source>
</evidence>
<keyword evidence="4" id="KW-1133">Transmembrane helix</keyword>
<dbReference type="OrthoDB" id="2065670at2"/>
<dbReference type="AlphaFoldDB" id="A0A3A9AGH5"/>
<dbReference type="Pfam" id="PF13407">
    <property type="entry name" value="Peripla_BP_4"/>
    <property type="match status" value="1"/>
</dbReference>
<evidence type="ECO:0000256" key="4">
    <source>
        <dbReference type="SAM" id="Phobius"/>
    </source>
</evidence>
<evidence type="ECO:0000256" key="1">
    <source>
        <dbReference type="ARBA" id="ARBA00004196"/>
    </source>
</evidence>
<keyword evidence="4" id="KW-0812">Transmembrane</keyword>
<gene>
    <name evidence="6" type="ORF">D7V94_13820</name>
</gene>
<evidence type="ECO:0000313" key="7">
    <source>
        <dbReference type="Proteomes" id="UP000280696"/>
    </source>
</evidence>
<dbReference type="PANTHER" id="PTHR46847:SF1">
    <property type="entry name" value="D-ALLOSE-BINDING PERIPLASMIC PROTEIN-RELATED"/>
    <property type="match status" value="1"/>
</dbReference>
<keyword evidence="7" id="KW-1185">Reference proteome</keyword>
<dbReference type="Gene3D" id="3.40.50.2300">
    <property type="match status" value="2"/>
</dbReference>
<evidence type="ECO:0000256" key="2">
    <source>
        <dbReference type="ARBA" id="ARBA00007639"/>
    </source>
</evidence>